<dbReference type="InterPro" id="IPR036709">
    <property type="entry name" value="Autotransporte_beta_dom_sf"/>
</dbReference>
<protein>
    <recommendedName>
        <fullName evidence="2">Autotransporter domain-containing protein</fullName>
    </recommendedName>
</protein>
<accession>A0A7W7YDM1</accession>
<keyword evidence="4" id="KW-1185">Reference proteome</keyword>
<feature type="region of interest" description="Disordered" evidence="1">
    <location>
        <begin position="264"/>
        <end position="285"/>
    </location>
</feature>
<evidence type="ECO:0000256" key="1">
    <source>
        <dbReference type="SAM" id="MobiDB-lite"/>
    </source>
</evidence>
<reference evidence="3 4" key="1">
    <citation type="submission" date="2020-08" db="EMBL/GenBank/DDBJ databases">
        <title>Genomic Encyclopedia of Type Strains, Phase IV (KMG-IV): sequencing the most valuable type-strain genomes for metagenomic binning, comparative biology and taxonomic classification.</title>
        <authorList>
            <person name="Goeker M."/>
        </authorList>
    </citation>
    <scope>NUCLEOTIDE SEQUENCE [LARGE SCALE GENOMIC DNA]</scope>
    <source>
        <strain evidence="3 4">DSM 12252</strain>
    </source>
</reference>
<feature type="compositionally biased region" description="Gly residues" evidence="1">
    <location>
        <begin position="845"/>
        <end position="864"/>
    </location>
</feature>
<dbReference type="RefSeq" id="WP_184341786.1">
    <property type="nucleotide sequence ID" value="NZ_JACHIG010000008.1"/>
</dbReference>
<gene>
    <name evidence="3" type="ORF">HNQ65_003805</name>
</gene>
<evidence type="ECO:0000313" key="3">
    <source>
        <dbReference type="EMBL" id="MBB5034214.1"/>
    </source>
</evidence>
<feature type="domain" description="Autotransporter" evidence="2">
    <location>
        <begin position="1186"/>
        <end position="1454"/>
    </location>
</feature>
<proteinExistence type="predicted"/>
<evidence type="ECO:0000313" key="4">
    <source>
        <dbReference type="Proteomes" id="UP000590740"/>
    </source>
</evidence>
<dbReference type="SUPFAM" id="SSF103515">
    <property type="entry name" value="Autotransporter"/>
    <property type="match status" value="1"/>
</dbReference>
<dbReference type="EMBL" id="JACHIG010000008">
    <property type="protein sequence ID" value="MBB5034214.1"/>
    <property type="molecule type" value="Genomic_DNA"/>
</dbReference>
<evidence type="ECO:0000259" key="2">
    <source>
        <dbReference type="PROSITE" id="PS51208"/>
    </source>
</evidence>
<feature type="region of interest" description="Disordered" evidence="1">
    <location>
        <begin position="840"/>
        <end position="864"/>
    </location>
</feature>
<name>A0A7W7YDM1_9BACT</name>
<organism evidence="3 4">
    <name type="scientific">Prosthecobacter vanneervenii</name>
    <dbReference type="NCBI Taxonomy" id="48466"/>
    <lineage>
        <taxon>Bacteria</taxon>
        <taxon>Pseudomonadati</taxon>
        <taxon>Verrucomicrobiota</taxon>
        <taxon>Verrucomicrobiia</taxon>
        <taxon>Verrucomicrobiales</taxon>
        <taxon>Verrucomicrobiaceae</taxon>
        <taxon>Prosthecobacter</taxon>
    </lineage>
</organism>
<dbReference type="Gene3D" id="2.40.128.130">
    <property type="entry name" value="Autotransporter beta-domain"/>
    <property type="match status" value="1"/>
</dbReference>
<dbReference type="PROSITE" id="PS51208">
    <property type="entry name" value="AUTOTRANSPORTER"/>
    <property type="match status" value="1"/>
</dbReference>
<dbReference type="Proteomes" id="UP000590740">
    <property type="component" value="Unassembled WGS sequence"/>
</dbReference>
<sequence length="1454" mass="142711">MKPAYAVDATYGNIMNGGAGVNYTYDGGGAIINGNGSNGFFLQSGNLNLSNVTLQNFAVKGGDGSGGGAGMGGALFINSGTNVELNNVNFLSNNAAGGNGGVGTTGGTLNNLFSNTTKAANGSDGREFLDTFLGVRIFMNDGNGGNGFHASNGANGAPQVAGGNGGNGGNGGDGWDIDPINTALAAFYTARAVIEALGASNPVTEPAGATKSGAEAASSSAQAVTYGLQAAAYIAMNQAGYVGFGGDGGNGGVGGNGGDFNGGGRGGDGGNGGNGAGGASGGGGGDGGPGGIGGFGAGGGRGGNGGAGGAPGSSFAGLAGGGGQGGAGPGGMGGFGGGMGATGLDNLTPQGGGEGGNGFGGAIFIRTGGSLTITGNTLFDGNGIRSGNGQPRSSGATIGQSGIGGGSDLFLMKGATLILDADKYSTGNVITFNGNPYGTGISDDAAASIIPSGGPTDTPSGSGADVVIRSGLVQFVGANLYSGQTRIEGGTLQANDSEGIYWDSNINFAGSLTSNAVLMSDGTVADFTRYVGAQSNRVQWTGSGGFAAVGGDLTVNLSNNQTLKWGENGFVSSGNALVFGADQATNNVIFQNNMDLKGGNATVLSTTSSAASGTNADGTPAGSTVYLSGKISDTTGGASFNINDTNHDGTVVLQGASTYTGITNINNGRVDLTGSLASNTVNVSATSTLNSTNGGLASVSTVTNAGTLNLGSVNDTITTLNNSGNIKGTATLTATTYNLNDGSILDAKLGTGTIVVNGNVTLNQSAEASLVTVNSGGTLNLGGADLLSHTASVNVNGVLNLNGGGATFQTLSGSGTIHTNGYALVVADGGNFTGTLDAPGSSLSTGGGTGGGGGGGGLTLGGGTTTTQSTNVDSGLTIGSGATLNSGTITISNGSTLDLSSGGTITFTTLTTPSGSAPGIINIGSHDFIVPVGSTISGDIKFVGTGNVIILGTIAPGHSPGVIDLTLAGLSPSLGGAFKAELAGTGGVGGTDFDQVQLATGATLTISNALNVANYSGFMPKQGESFQIISGPAGAVPINHLTGTFSTVTYDADGIAGPGAPVVNAAMVFDVNTGKMTATGLNDANSTISQLGNNSNQSAAAAAIFNAAWVGQNQIDSSTTAGRLALQITDAAGSASGDLARYTPEYYGSLSDYAFMGNQVLVRSVQDRVSPMSYVPSQLDEDRLSQVPEVMSFFTGYTYANLNTADAAKGTRNDYYAGVNLLASEDYVFGIAGSGSSGSIKAALGSAKSDGWGLMAFGRYVVAKSFTFFGSFGFNEQTMDTTRQTVNGTVKGGTDVSSYVGFLGVQYKGWRVGGVSIAPRVSLSYSHTSVGGFSETGAVDALNVSGYHDNRFVAEAGASALWSTDIGGHGLNVELAASVQQYLVNTKSQMGLSVATVPTANYGMNFAKVGSTQAVLQLNAGYDITKVLTGYLGYEGHYGSQTTQYAKAGIRANF</sequence>
<dbReference type="InterPro" id="IPR005546">
    <property type="entry name" value="Autotransporte_beta"/>
</dbReference>
<dbReference type="SMART" id="SM00869">
    <property type="entry name" value="Autotransporter"/>
    <property type="match status" value="1"/>
</dbReference>
<comment type="caution">
    <text evidence="3">The sequence shown here is derived from an EMBL/GenBank/DDBJ whole genome shotgun (WGS) entry which is preliminary data.</text>
</comment>